<dbReference type="Gene3D" id="3.90.70.10">
    <property type="entry name" value="Cysteine proteinases"/>
    <property type="match status" value="2"/>
</dbReference>
<evidence type="ECO:0000313" key="4">
    <source>
        <dbReference type="EMBL" id="KAK3762201.1"/>
    </source>
</evidence>
<feature type="compositionally biased region" description="Polar residues" evidence="2">
    <location>
        <begin position="584"/>
        <end position="594"/>
    </location>
</feature>
<gene>
    <name evidence="4" type="ORF">RRG08_057439</name>
</gene>
<feature type="compositionally biased region" description="Polar residues" evidence="2">
    <location>
        <begin position="494"/>
        <end position="506"/>
    </location>
</feature>
<feature type="compositionally biased region" description="Low complexity" evidence="2">
    <location>
        <begin position="537"/>
        <end position="558"/>
    </location>
</feature>
<proteinExistence type="predicted"/>
<evidence type="ECO:0000313" key="5">
    <source>
        <dbReference type="Proteomes" id="UP001283361"/>
    </source>
</evidence>
<dbReference type="PANTHER" id="PTHR24006">
    <property type="entry name" value="UBIQUITIN CARBOXYL-TERMINAL HYDROLASE"/>
    <property type="match status" value="1"/>
</dbReference>
<dbReference type="InterPro" id="IPR038765">
    <property type="entry name" value="Papain-like_cys_pep_sf"/>
</dbReference>
<dbReference type="InterPro" id="IPR001394">
    <property type="entry name" value="Peptidase_C19_UCH"/>
</dbReference>
<dbReference type="PANTHER" id="PTHR24006:SF944">
    <property type="entry name" value="UBIQUITIN CARBOXYL-TERMINAL HYDROLASE"/>
    <property type="match status" value="1"/>
</dbReference>
<dbReference type="PROSITE" id="PS00972">
    <property type="entry name" value="USP_1"/>
    <property type="match status" value="1"/>
</dbReference>
<protein>
    <recommendedName>
        <fullName evidence="3">USP domain-containing protein</fullName>
    </recommendedName>
</protein>
<feature type="coiled-coil region" evidence="1">
    <location>
        <begin position="437"/>
        <end position="464"/>
    </location>
</feature>
<keyword evidence="1" id="KW-0175">Coiled coil</keyword>
<feature type="compositionally biased region" description="Low complexity" evidence="2">
    <location>
        <begin position="908"/>
        <end position="952"/>
    </location>
</feature>
<feature type="region of interest" description="Disordered" evidence="2">
    <location>
        <begin position="488"/>
        <end position="594"/>
    </location>
</feature>
<feature type="compositionally biased region" description="Polar residues" evidence="2">
    <location>
        <begin position="677"/>
        <end position="687"/>
    </location>
</feature>
<feature type="coiled-coil region" evidence="1">
    <location>
        <begin position="728"/>
        <end position="755"/>
    </location>
</feature>
<evidence type="ECO:0000256" key="1">
    <source>
        <dbReference type="SAM" id="Coils"/>
    </source>
</evidence>
<dbReference type="SUPFAM" id="SSF48452">
    <property type="entry name" value="TPR-like"/>
    <property type="match status" value="1"/>
</dbReference>
<comment type="caution">
    <text evidence="4">The sequence shown here is derived from an EMBL/GenBank/DDBJ whole genome shotgun (WGS) entry which is preliminary data.</text>
</comment>
<dbReference type="Proteomes" id="UP001283361">
    <property type="component" value="Unassembled WGS sequence"/>
</dbReference>
<feature type="region of interest" description="Disordered" evidence="2">
    <location>
        <begin position="89"/>
        <end position="133"/>
    </location>
</feature>
<feature type="region of interest" description="Disordered" evidence="2">
    <location>
        <begin position="640"/>
        <end position="708"/>
    </location>
</feature>
<reference evidence="4" key="1">
    <citation type="journal article" date="2023" name="G3 (Bethesda)">
        <title>A reference genome for the long-term kleptoplast-retaining sea slug Elysia crispata morphotype clarki.</title>
        <authorList>
            <person name="Eastman K.E."/>
            <person name="Pendleton A.L."/>
            <person name="Shaikh M.A."/>
            <person name="Suttiyut T."/>
            <person name="Ogas R."/>
            <person name="Tomko P."/>
            <person name="Gavelis G."/>
            <person name="Widhalm J.R."/>
            <person name="Wisecaver J.H."/>
        </authorList>
    </citation>
    <scope>NUCLEOTIDE SEQUENCE</scope>
    <source>
        <strain evidence="4">ECLA1</strain>
    </source>
</reference>
<dbReference type="GO" id="GO:0005634">
    <property type="term" value="C:nucleus"/>
    <property type="evidence" value="ECO:0007669"/>
    <property type="project" value="TreeGrafter"/>
</dbReference>
<sequence>MTVEETPLQPVLTGQQQRPRDESLSLTLAKVREVTGASDEVIKEAIRVCSCKDGTFKVEDVVTTIIGDDTIGSSPNLKQTHNVKIVDDVDAKSGSPSSGSSAQNVAVGNQGSQAGQRKTTSASGGWKQGSQTNDYIDLTRDSQGILGGQISREEQDISRVLEASLAESKGSTKRKRGELWFVDPLNPHERKRSEGWPVGLRNVGNTCWFSAVIQSLFHIQKFRNIVLNYKNSPLPENENNHKLRFVCELRQLFGLMVGSHRKYVDPSMAVNILKEASAATALDGQQDVSEFQHKLLDWLEDAFSVPTGSSTTTTALPNPVHRLFQGKYKAEGFNQGKAFSQEVTFGQYPLNVLGFRDIHESLEATTAQGEIETVSGDSSHKSGQEIWFTHLPVVLTFELSRFGFNQQLNRAEKIHQQLSFPPIIYVDRYLECNKTVTRQKREEARKLKEELAALQAKLDRFMNYGSNSKRYPLPDVLQYALEFAESSPGGRRTAWSSDGTGGSTACTDVEMRSPGQNTRNSQDVSMTSVGDEEALVASPADPTRTATTTALSAPSSPTQFVDSEKPSSPLHPPPPSFTPIKDGSNPSTHAQSKVACTSGTSMSYSSYLSSASPAPEAKKFKDSSVQVEFEPRLMPVTVATNAPQTQLTTTPLSSSSLPPLSSPSSSSNPTHLSSPQAQCSTSATVSLTPVDPSPLTLGGSSTLPVPPHPRSCSSDELLVLQACLRRWREEVETDVRELQRKISTLEGKLKGMYSEDSMKKFPYHLHAVLVHEGQAVSGHYWSFIHDWHNHLSNSGGKGSKSVAGEGDSAGGEGRWLKFNDITVSESSLAEVQREGVGGFHNASAYCLMYIDRSRLEADQGDANSSAATCQTSLPEDLQQAVEEDNMLFQQEMLQWDEEQRRKTSGSLAPPHSSPAHTGSSSPSSAAATCGAPTGAAGQKPASGSAPQASSGARLSDVKSQSRGRSLSGDADVVMTGEQRPGETTIMRPVNSGLAALADAHARLSLQATLTAVTDMHGRGNPVGNLHPRDIFKGAMEREMMRLKGLSRTVASHLPSEDPRLGHIVLYLLTSGADSNTVKVILAEQFALCGLLDSASTVKGLRHEAQENYKAMYAHGGTEGIKCYEFWHKRYNHYRQAVFMFTEGIFAYISKKYQEALPYFNQACLILSPRYQEALPYFNQACLILSPRYQEALPYFNQACLHNCEPGLTSSLHPTDGLNPAWLAYYRRETLERVNEQALHSFERDDDLSDSLTIMTRQILPTLAMIGGSDLPKDQALVERIREVWCQFLEKDLTEEKVDKLQDFLSKMFEAGGSGSETLHKVRMPYLDQLADRYTRTMRRLKETGDYAMLLSLSS</sequence>
<dbReference type="PROSITE" id="PS50235">
    <property type="entry name" value="USP_3"/>
    <property type="match status" value="1"/>
</dbReference>
<dbReference type="EMBL" id="JAWDGP010004738">
    <property type="protein sequence ID" value="KAK3762201.1"/>
    <property type="molecule type" value="Genomic_DNA"/>
</dbReference>
<feature type="compositionally biased region" description="Polar residues" evidence="2">
    <location>
        <begin position="514"/>
        <end position="528"/>
    </location>
</feature>
<accession>A0AAE0Z4M6</accession>
<dbReference type="GO" id="GO:0005829">
    <property type="term" value="C:cytosol"/>
    <property type="evidence" value="ECO:0007669"/>
    <property type="project" value="TreeGrafter"/>
</dbReference>
<evidence type="ECO:0000256" key="2">
    <source>
        <dbReference type="SAM" id="MobiDB-lite"/>
    </source>
</evidence>
<feature type="compositionally biased region" description="Polar residues" evidence="2">
    <location>
        <begin position="102"/>
        <end position="133"/>
    </location>
</feature>
<dbReference type="Pfam" id="PF00443">
    <property type="entry name" value="UCH"/>
    <property type="match status" value="1"/>
</dbReference>
<feature type="region of interest" description="Disordered" evidence="2">
    <location>
        <begin position="1"/>
        <end position="21"/>
    </location>
</feature>
<dbReference type="InterPro" id="IPR011990">
    <property type="entry name" value="TPR-like_helical_dom_sf"/>
</dbReference>
<feature type="domain" description="USP" evidence="3">
    <location>
        <begin position="198"/>
        <end position="852"/>
    </location>
</feature>
<organism evidence="4 5">
    <name type="scientific">Elysia crispata</name>
    <name type="common">lettuce slug</name>
    <dbReference type="NCBI Taxonomy" id="231223"/>
    <lineage>
        <taxon>Eukaryota</taxon>
        <taxon>Metazoa</taxon>
        <taxon>Spiralia</taxon>
        <taxon>Lophotrochozoa</taxon>
        <taxon>Mollusca</taxon>
        <taxon>Gastropoda</taxon>
        <taxon>Heterobranchia</taxon>
        <taxon>Euthyneura</taxon>
        <taxon>Panpulmonata</taxon>
        <taxon>Sacoglossa</taxon>
        <taxon>Placobranchoidea</taxon>
        <taxon>Plakobranchidae</taxon>
        <taxon>Elysia</taxon>
    </lineage>
</organism>
<feature type="compositionally biased region" description="Low complexity" evidence="2">
    <location>
        <begin position="643"/>
        <end position="676"/>
    </location>
</feature>
<dbReference type="CDD" id="cd20485">
    <property type="entry name" value="USP25_USP28_C-like"/>
    <property type="match status" value="1"/>
</dbReference>
<dbReference type="InterPro" id="IPR050164">
    <property type="entry name" value="Peptidase_C19"/>
</dbReference>
<dbReference type="PROSITE" id="PS00973">
    <property type="entry name" value="USP_2"/>
    <property type="match status" value="1"/>
</dbReference>
<evidence type="ECO:0000259" key="3">
    <source>
        <dbReference type="PROSITE" id="PS50235"/>
    </source>
</evidence>
<dbReference type="InterPro" id="IPR018200">
    <property type="entry name" value="USP_CS"/>
</dbReference>
<dbReference type="GO" id="GO:0016579">
    <property type="term" value="P:protein deubiquitination"/>
    <property type="evidence" value="ECO:0007669"/>
    <property type="project" value="InterPro"/>
</dbReference>
<dbReference type="GO" id="GO:0004843">
    <property type="term" value="F:cysteine-type deubiquitinase activity"/>
    <property type="evidence" value="ECO:0007669"/>
    <property type="project" value="InterPro"/>
</dbReference>
<dbReference type="InterPro" id="IPR028889">
    <property type="entry name" value="USP"/>
</dbReference>
<keyword evidence="5" id="KW-1185">Reference proteome</keyword>
<name>A0AAE0Z4M6_9GAST</name>
<dbReference type="SUPFAM" id="SSF54001">
    <property type="entry name" value="Cysteine proteinases"/>
    <property type="match status" value="1"/>
</dbReference>
<feature type="region of interest" description="Disordered" evidence="2">
    <location>
        <begin position="897"/>
        <end position="985"/>
    </location>
</feature>